<feature type="binding site" evidence="12">
    <location>
        <begin position="165"/>
        <end position="172"/>
    </location>
    <ligand>
        <name>ATP</name>
        <dbReference type="ChEBI" id="CHEBI:30616"/>
    </ligand>
</feature>
<evidence type="ECO:0000256" key="4">
    <source>
        <dbReference type="ARBA" id="ARBA00022701"/>
    </source>
</evidence>
<comment type="subcellular location">
    <subcellularLocation>
        <location evidence="1">Cytoplasm</location>
        <location evidence="1">Cytoskeleton</location>
    </subcellularLocation>
</comment>
<evidence type="ECO:0000256" key="1">
    <source>
        <dbReference type="ARBA" id="ARBA00004245"/>
    </source>
</evidence>
<feature type="compositionally biased region" description="Polar residues" evidence="14">
    <location>
        <begin position="53"/>
        <end position="64"/>
    </location>
</feature>
<keyword evidence="17" id="KW-1185">Reference proteome</keyword>
<dbReference type="Proteomes" id="UP000244005">
    <property type="component" value="Unassembled WGS sequence"/>
</dbReference>
<evidence type="ECO:0000256" key="2">
    <source>
        <dbReference type="ARBA" id="ARBA00010103"/>
    </source>
</evidence>
<feature type="compositionally biased region" description="Low complexity" evidence="14">
    <location>
        <begin position="588"/>
        <end position="599"/>
    </location>
</feature>
<feature type="repeat" description="ARM" evidence="11">
    <location>
        <begin position="625"/>
        <end position="667"/>
    </location>
</feature>
<accession>A0A2R6WBF6</accession>
<keyword evidence="6 12" id="KW-0547">Nucleotide-binding</keyword>
<reference evidence="17" key="1">
    <citation type="journal article" date="2017" name="Cell">
        <title>Insights into land plant evolution garnered from the Marchantia polymorpha genome.</title>
        <authorList>
            <person name="Bowman J.L."/>
            <person name="Kohchi T."/>
            <person name="Yamato K.T."/>
            <person name="Jenkins J."/>
            <person name="Shu S."/>
            <person name="Ishizaki K."/>
            <person name="Yamaoka S."/>
            <person name="Nishihama R."/>
            <person name="Nakamura Y."/>
            <person name="Berger F."/>
            <person name="Adam C."/>
            <person name="Aki S.S."/>
            <person name="Althoff F."/>
            <person name="Araki T."/>
            <person name="Arteaga-Vazquez M.A."/>
            <person name="Balasubrmanian S."/>
            <person name="Barry K."/>
            <person name="Bauer D."/>
            <person name="Boehm C.R."/>
            <person name="Briginshaw L."/>
            <person name="Caballero-Perez J."/>
            <person name="Catarino B."/>
            <person name="Chen F."/>
            <person name="Chiyoda S."/>
            <person name="Chovatia M."/>
            <person name="Davies K.M."/>
            <person name="Delmans M."/>
            <person name="Demura T."/>
            <person name="Dierschke T."/>
            <person name="Dolan L."/>
            <person name="Dorantes-Acosta A.E."/>
            <person name="Eklund D.M."/>
            <person name="Florent S.N."/>
            <person name="Flores-Sandoval E."/>
            <person name="Fujiyama A."/>
            <person name="Fukuzawa H."/>
            <person name="Galik B."/>
            <person name="Grimanelli D."/>
            <person name="Grimwood J."/>
            <person name="Grossniklaus U."/>
            <person name="Hamada T."/>
            <person name="Haseloff J."/>
            <person name="Hetherington A.J."/>
            <person name="Higo A."/>
            <person name="Hirakawa Y."/>
            <person name="Hundley H.N."/>
            <person name="Ikeda Y."/>
            <person name="Inoue K."/>
            <person name="Inoue S.I."/>
            <person name="Ishida S."/>
            <person name="Jia Q."/>
            <person name="Kakita M."/>
            <person name="Kanazawa T."/>
            <person name="Kawai Y."/>
            <person name="Kawashima T."/>
            <person name="Kennedy M."/>
            <person name="Kinose K."/>
            <person name="Kinoshita T."/>
            <person name="Kohara Y."/>
            <person name="Koide E."/>
            <person name="Komatsu K."/>
            <person name="Kopischke S."/>
            <person name="Kubo M."/>
            <person name="Kyozuka J."/>
            <person name="Lagercrantz U."/>
            <person name="Lin S.S."/>
            <person name="Lindquist E."/>
            <person name="Lipzen A.M."/>
            <person name="Lu C.W."/>
            <person name="De Luna E."/>
            <person name="Martienssen R.A."/>
            <person name="Minamino N."/>
            <person name="Mizutani M."/>
            <person name="Mizutani M."/>
            <person name="Mochizuki N."/>
            <person name="Monte I."/>
            <person name="Mosher R."/>
            <person name="Nagasaki H."/>
            <person name="Nakagami H."/>
            <person name="Naramoto S."/>
            <person name="Nishitani K."/>
            <person name="Ohtani M."/>
            <person name="Okamoto T."/>
            <person name="Okumura M."/>
            <person name="Phillips J."/>
            <person name="Pollak B."/>
            <person name="Reinders A."/>
            <person name="Rovekamp M."/>
            <person name="Sano R."/>
            <person name="Sawa S."/>
            <person name="Schmid M.W."/>
            <person name="Shirakawa M."/>
            <person name="Solano R."/>
            <person name="Spunde A."/>
            <person name="Suetsugu N."/>
            <person name="Sugano S."/>
            <person name="Sugiyama A."/>
            <person name="Sun R."/>
            <person name="Suzuki Y."/>
            <person name="Takenaka M."/>
            <person name="Takezawa D."/>
            <person name="Tomogane H."/>
            <person name="Tsuzuki M."/>
            <person name="Ueda T."/>
            <person name="Umeda M."/>
            <person name="Ward J.M."/>
            <person name="Watanabe Y."/>
            <person name="Yazaki K."/>
            <person name="Yokoyama R."/>
            <person name="Yoshitake Y."/>
            <person name="Yotsui I."/>
            <person name="Zachgo S."/>
            <person name="Schmutz J."/>
        </authorList>
    </citation>
    <scope>NUCLEOTIDE SEQUENCE [LARGE SCALE GENOMIC DNA]</scope>
    <source>
        <strain evidence="17">Tak-1</strain>
    </source>
</reference>
<feature type="region of interest" description="Disordered" evidence="14">
    <location>
        <begin position="576"/>
        <end position="608"/>
    </location>
</feature>
<keyword evidence="9 12" id="KW-0505">Motor protein</keyword>
<dbReference type="GO" id="GO:0005874">
    <property type="term" value="C:microtubule"/>
    <property type="evidence" value="ECO:0007669"/>
    <property type="project" value="UniProtKB-KW"/>
</dbReference>
<dbReference type="Gene3D" id="1.25.10.10">
    <property type="entry name" value="Leucine-rich Repeat Variant"/>
    <property type="match status" value="1"/>
</dbReference>
<feature type="repeat" description="ARM" evidence="11">
    <location>
        <begin position="666"/>
        <end position="709"/>
    </location>
</feature>
<proteinExistence type="inferred from homology"/>
<evidence type="ECO:0000259" key="15">
    <source>
        <dbReference type="PROSITE" id="PS50067"/>
    </source>
</evidence>
<dbReference type="GO" id="GO:0008017">
    <property type="term" value="F:microtubule binding"/>
    <property type="evidence" value="ECO:0007669"/>
    <property type="project" value="InterPro"/>
</dbReference>
<dbReference type="PANTHER" id="PTHR47970:SF30">
    <property type="entry name" value="KINESIN-LIKE PROTEIN"/>
    <property type="match status" value="1"/>
</dbReference>
<keyword evidence="5" id="KW-0677">Repeat</keyword>
<dbReference type="GO" id="GO:0005524">
    <property type="term" value="F:ATP binding"/>
    <property type="evidence" value="ECO:0007669"/>
    <property type="project" value="UniProtKB-UniRule"/>
</dbReference>
<dbReference type="PRINTS" id="PR00380">
    <property type="entry name" value="KINESINHEAVY"/>
</dbReference>
<evidence type="ECO:0000256" key="5">
    <source>
        <dbReference type="ARBA" id="ARBA00022737"/>
    </source>
</evidence>
<evidence type="ECO:0000256" key="8">
    <source>
        <dbReference type="ARBA" id="ARBA00023054"/>
    </source>
</evidence>
<keyword evidence="10" id="KW-0206">Cytoskeleton</keyword>
<dbReference type="SUPFAM" id="SSF48371">
    <property type="entry name" value="ARM repeat"/>
    <property type="match status" value="1"/>
</dbReference>
<dbReference type="AlphaFoldDB" id="A0A2R6WBF6"/>
<dbReference type="SMART" id="SM00129">
    <property type="entry name" value="KISc"/>
    <property type="match status" value="1"/>
</dbReference>
<dbReference type="EMBL" id="KZ772786">
    <property type="protein sequence ID" value="PTQ31182.1"/>
    <property type="molecule type" value="Genomic_DNA"/>
</dbReference>
<evidence type="ECO:0000256" key="9">
    <source>
        <dbReference type="ARBA" id="ARBA00023175"/>
    </source>
</evidence>
<keyword evidence="3" id="KW-0963">Cytoplasm</keyword>
<feature type="region of interest" description="Disordered" evidence="14">
    <location>
        <begin position="1"/>
        <end position="81"/>
    </location>
</feature>
<evidence type="ECO:0000256" key="12">
    <source>
        <dbReference type="PROSITE-ProRule" id="PRU00283"/>
    </source>
</evidence>
<dbReference type="EMBL" id="KZ772786">
    <property type="protein sequence ID" value="PTQ31184.1"/>
    <property type="molecule type" value="Genomic_DNA"/>
</dbReference>
<dbReference type="PROSITE" id="PS50176">
    <property type="entry name" value="ARM_REPEAT"/>
    <property type="match status" value="2"/>
</dbReference>
<dbReference type="InterPro" id="IPR011989">
    <property type="entry name" value="ARM-like"/>
</dbReference>
<keyword evidence="7 12" id="KW-0067">ATP-binding</keyword>
<dbReference type="SMART" id="SM00185">
    <property type="entry name" value="ARM"/>
    <property type="match status" value="4"/>
</dbReference>
<evidence type="ECO:0000256" key="11">
    <source>
        <dbReference type="PROSITE-ProRule" id="PRU00259"/>
    </source>
</evidence>
<evidence type="ECO:0000256" key="10">
    <source>
        <dbReference type="ARBA" id="ARBA00023212"/>
    </source>
</evidence>
<evidence type="ECO:0000256" key="7">
    <source>
        <dbReference type="ARBA" id="ARBA00022840"/>
    </source>
</evidence>
<feature type="region of interest" description="Disordered" evidence="14">
    <location>
        <begin position="460"/>
        <end position="480"/>
    </location>
</feature>
<sequence>MAFASSPHKNGTGLNARSTGRLDNRPGSVNSTIKPVTPPAPATASPPMRPKSASPSSSVNTGTRRGSGKNGSDNGGVPGRVRVAVRLRPRNGEEMVADMDFADCVELQPELKRLKLRKNNWDCETYQFDEILTETASQKRVYEVVAKPVVESVLEGYNGTVMAYGQTGTGKTFTLGRLGEEDTADRGIMVRAMEDILANVSSVDDTVTVSYLQLYMETVQDLLAPEKDNIAIVEDPKTGDVSVPSATHVELQDQRSFVRLLQAGEANRFAANTKLNTESSRSHAILLVNVRKVVKPKTGDRELIVLNENGGSPQVGKNIRAPTVRKSKLLIVDLAGSERVDKSGSEGHTLEEAKSINLSLTALGKCINALAENSPHVPIRDSKLTRMLRDSFGGTARTSLIVTIGPSPRHRGETASTIMFGQRAMKVENMVKLKEEFDYKSLCRRLETELDRLVAENERQVKARQDEEEENERKLEDTRECAAEAESKLAAAMESIEAERKKFQQDLAEAHQNLEKAEKELKNISQDYQHEKKEAKHNEELLALRRRLDEELKHRERLEEEVRTLREQLTVLSDEGEESRKIIDKVGSGRSSEGSQSPSVHKPTSHMRDTINGQRATIAKLFEQVGLQKILSLLESEDVDVRVHAVKVVANLAAEEANQEKIVEAGGLGSLLMLLQSSEDETIRRVAAGAVANLAMNETNQELIMAQGGIGLLARTADDAEDPQTLRMVAGAIANLCGNDKLQIKLREEGGIRALLGMVRSRHPDVLAQVARGIANFAKCESRGAAQGYKTGRSLLIDDGALPWIVANANNDASPIRRHIELALCHLAQHEVNAKDLVAGGALWELVRISRECSREDIRNLAQRTLNASNTFQTELKRLQLVY</sequence>
<dbReference type="InterPro" id="IPR001752">
    <property type="entry name" value="Kinesin_motor_dom"/>
</dbReference>
<evidence type="ECO:0000256" key="3">
    <source>
        <dbReference type="ARBA" id="ARBA00022490"/>
    </source>
</evidence>
<dbReference type="EMBL" id="KZ772786">
    <property type="protein sequence ID" value="PTQ31188.1"/>
    <property type="molecule type" value="Genomic_DNA"/>
</dbReference>
<dbReference type="InterPro" id="IPR036961">
    <property type="entry name" value="Kinesin_motor_dom_sf"/>
</dbReference>
<dbReference type="PANTHER" id="PTHR47970">
    <property type="entry name" value="KINESIN-LIKE PROTEIN KIF11"/>
    <property type="match status" value="1"/>
</dbReference>
<dbReference type="Gene3D" id="3.40.850.10">
    <property type="entry name" value="Kinesin motor domain"/>
    <property type="match status" value="1"/>
</dbReference>
<keyword evidence="4 13" id="KW-0493">Microtubule</keyword>
<dbReference type="InterPro" id="IPR019821">
    <property type="entry name" value="Kinesin_motor_CS"/>
</dbReference>
<dbReference type="PROSITE" id="PS00411">
    <property type="entry name" value="KINESIN_MOTOR_1"/>
    <property type="match status" value="1"/>
</dbReference>
<dbReference type="Pfam" id="PF00225">
    <property type="entry name" value="Kinesin"/>
    <property type="match status" value="1"/>
</dbReference>
<name>A0A2R6WBF6_MARPO</name>
<keyword evidence="8" id="KW-0175">Coiled coil</keyword>
<evidence type="ECO:0000256" key="14">
    <source>
        <dbReference type="SAM" id="MobiDB-lite"/>
    </source>
</evidence>
<evidence type="ECO:0000256" key="6">
    <source>
        <dbReference type="ARBA" id="ARBA00022741"/>
    </source>
</evidence>
<dbReference type="GO" id="GO:0007018">
    <property type="term" value="P:microtubule-based movement"/>
    <property type="evidence" value="ECO:0007669"/>
    <property type="project" value="InterPro"/>
</dbReference>
<organism evidence="16 17">
    <name type="scientific">Marchantia polymorpha</name>
    <name type="common">Common liverwort</name>
    <name type="synonym">Marchantia aquatica</name>
    <dbReference type="NCBI Taxonomy" id="3197"/>
    <lineage>
        <taxon>Eukaryota</taxon>
        <taxon>Viridiplantae</taxon>
        <taxon>Streptophyta</taxon>
        <taxon>Embryophyta</taxon>
        <taxon>Marchantiophyta</taxon>
        <taxon>Marchantiopsida</taxon>
        <taxon>Marchantiidae</taxon>
        <taxon>Marchantiales</taxon>
        <taxon>Marchantiaceae</taxon>
        <taxon>Marchantia</taxon>
    </lineage>
</organism>
<dbReference type="PROSITE" id="PS50067">
    <property type="entry name" value="KINESIN_MOTOR_2"/>
    <property type="match status" value="1"/>
</dbReference>
<feature type="domain" description="Kinesin motor" evidence="15">
    <location>
        <begin position="80"/>
        <end position="427"/>
    </location>
</feature>
<evidence type="ECO:0000313" key="16">
    <source>
        <dbReference type="EMBL" id="PTQ31182.1"/>
    </source>
</evidence>
<dbReference type="Gramene" id="Mp4g06510.2">
    <property type="protein sequence ID" value="Mp4g06510.2.cds"/>
    <property type="gene ID" value="Mp4g06510"/>
</dbReference>
<dbReference type="Pfam" id="PF00514">
    <property type="entry name" value="Arm"/>
    <property type="match status" value="1"/>
</dbReference>
<dbReference type="CDD" id="cd00106">
    <property type="entry name" value="KISc"/>
    <property type="match status" value="1"/>
</dbReference>
<comment type="similarity">
    <text evidence="2">Belongs to the TRAFAC class myosin-kinesin ATPase superfamily. Kinesin family. Ungrouped subfamily.</text>
</comment>
<gene>
    <name evidence="16" type="ORF">MARPO_0114s0009</name>
</gene>
<protein>
    <recommendedName>
        <fullName evidence="13">Kinesin-like protein</fullName>
    </recommendedName>
</protein>
<dbReference type="FunFam" id="1.25.10.10:FF:000357">
    <property type="entry name" value="Kinesin-like protein"/>
    <property type="match status" value="1"/>
</dbReference>
<feature type="compositionally biased region" description="Polar residues" evidence="14">
    <location>
        <begin position="7"/>
        <end position="18"/>
    </location>
</feature>
<dbReference type="Gramene" id="Mp4g06510.7">
    <property type="protein sequence ID" value="Mp4g06510.7.cds"/>
    <property type="gene ID" value="Mp4g06510"/>
</dbReference>
<evidence type="ECO:0000256" key="13">
    <source>
        <dbReference type="RuleBase" id="RU000394"/>
    </source>
</evidence>
<dbReference type="FunFam" id="3.40.850.10:FF:000036">
    <property type="entry name" value="Kinesin-like protein"/>
    <property type="match status" value="1"/>
</dbReference>
<dbReference type="InterPro" id="IPR027417">
    <property type="entry name" value="P-loop_NTPase"/>
</dbReference>
<dbReference type="InterPro" id="IPR000225">
    <property type="entry name" value="Armadillo"/>
</dbReference>
<reference evidence="16" key="2">
    <citation type="submission" date="2017-12" db="EMBL/GenBank/DDBJ databases">
        <title>WGS assembly of Marchantia polymorpha.</title>
        <authorList>
            <person name="Bowman J.L."/>
            <person name="Kohchi T."/>
            <person name="Yamato K.T."/>
            <person name="Jenkins J."/>
            <person name="Shu S."/>
            <person name="Ishizaki K."/>
            <person name="Yamaoka S."/>
            <person name="Nishihama R."/>
            <person name="Nakamura Y."/>
            <person name="Berger F."/>
            <person name="Adam C."/>
            <person name="Aki S.S."/>
            <person name="Althoff F."/>
            <person name="Araki T."/>
            <person name="Arteaga-Vazquez M.A."/>
            <person name="Balasubrmanian S."/>
            <person name="Bauer D."/>
            <person name="Boehm C.R."/>
            <person name="Briginshaw L."/>
            <person name="Caballero-Perez J."/>
            <person name="Catarino B."/>
            <person name="Chen F."/>
            <person name="Chiyoda S."/>
            <person name="Chovatia M."/>
            <person name="Davies K.M."/>
            <person name="Delmans M."/>
            <person name="Demura T."/>
            <person name="Dierschke T."/>
            <person name="Dolan L."/>
            <person name="Dorantes-Acosta A.E."/>
            <person name="Eklund D.M."/>
            <person name="Florent S.N."/>
            <person name="Flores-Sandoval E."/>
            <person name="Fujiyama A."/>
            <person name="Fukuzawa H."/>
            <person name="Galik B."/>
            <person name="Grimanelli D."/>
            <person name="Grimwood J."/>
            <person name="Grossniklaus U."/>
            <person name="Hamada T."/>
            <person name="Haseloff J."/>
            <person name="Hetherington A.J."/>
            <person name="Higo A."/>
            <person name="Hirakawa Y."/>
            <person name="Hundley H.N."/>
            <person name="Ikeda Y."/>
            <person name="Inoue K."/>
            <person name="Inoue S."/>
            <person name="Ishida S."/>
            <person name="Jia Q."/>
            <person name="Kakita M."/>
            <person name="Kanazawa T."/>
            <person name="Kawai Y."/>
            <person name="Kawashima T."/>
            <person name="Kennedy M."/>
            <person name="Kinose K."/>
            <person name="Kinoshita T."/>
            <person name="Kohara Y."/>
            <person name="Koide E."/>
            <person name="Komatsu K."/>
            <person name="Kopischke S."/>
            <person name="Kubo M."/>
            <person name="Kyozuka J."/>
            <person name="Lagercrantz U."/>
            <person name="Lin S.S."/>
            <person name="Lindquist E."/>
            <person name="Lipzen A.M."/>
            <person name="Lu C."/>
            <person name="Luna E.D."/>
            <person name="Martienssen R.A."/>
            <person name="Minamino N."/>
            <person name="Mizutani M."/>
            <person name="Mizutani M."/>
            <person name="Mochizuki N."/>
            <person name="Monte I."/>
            <person name="Mosher R."/>
            <person name="Nagasaki H."/>
            <person name="Nakagami H."/>
            <person name="Naramoto S."/>
            <person name="Nishitani K."/>
            <person name="Ohtani M."/>
            <person name="Okamoto T."/>
            <person name="Okumura M."/>
            <person name="Phillips J."/>
            <person name="Pollak B."/>
            <person name="Reinders A."/>
            <person name="Roevekamp M."/>
            <person name="Sano R."/>
            <person name="Sawa S."/>
            <person name="Schmid M.W."/>
            <person name="Shirakawa M."/>
            <person name="Solano R."/>
            <person name="Spunde A."/>
            <person name="Suetsugu N."/>
            <person name="Sugano S."/>
            <person name="Sugiyama A."/>
            <person name="Sun R."/>
            <person name="Suzuki Y."/>
            <person name="Takenaka M."/>
            <person name="Takezawa D."/>
            <person name="Tomogane H."/>
            <person name="Tsuzuki M."/>
            <person name="Ueda T."/>
            <person name="Umeda M."/>
            <person name="Ward J.M."/>
            <person name="Watanabe Y."/>
            <person name="Yazaki K."/>
            <person name="Yokoyama R."/>
            <person name="Yoshitake Y."/>
            <person name="Yotsui I."/>
            <person name="Zachgo S."/>
            <person name="Schmutz J."/>
        </authorList>
    </citation>
    <scope>NUCLEOTIDE SEQUENCE [LARGE SCALE GENOMIC DNA]</scope>
    <source>
        <strain evidence="16">Tak-1</strain>
    </source>
</reference>
<dbReference type="InterPro" id="IPR016024">
    <property type="entry name" value="ARM-type_fold"/>
</dbReference>
<dbReference type="InterPro" id="IPR047149">
    <property type="entry name" value="KIF11-like"/>
</dbReference>
<dbReference type="SUPFAM" id="SSF52540">
    <property type="entry name" value="P-loop containing nucleoside triphosphate hydrolases"/>
    <property type="match status" value="1"/>
</dbReference>
<dbReference type="Gramene" id="Mp4g06510.3">
    <property type="protein sequence ID" value="Mp4g06510.3.cds"/>
    <property type="gene ID" value="Mp4g06510"/>
</dbReference>
<dbReference type="OrthoDB" id="3176171at2759"/>
<evidence type="ECO:0000313" key="17">
    <source>
        <dbReference type="Proteomes" id="UP000244005"/>
    </source>
</evidence>
<dbReference type="GO" id="GO:0003777">
    <property type="term" value="F:microtubule motor activity"/>
    <property type="evidence" value="ECO:0007669"/>
    <property type="project" value="InterPro"/>
</dbReference>